<keyword evidence="3 4" id="KW-0732">Signal</keyword>
<reference evidence="6 7" key="1">
    <citation type="submission" date="2020-03" db="EMBL/GenBank/DDBJ databases">
        <title>The genome sequence of Microvirga sp. c23x22.</title>
        <authorList>
            <person name="Zhang X."/>
        </authorList>
    </citation>
    <scope>NUCLEOTIDE SEQUENCE [LARGE SCALE GENOMIC DNA]</scope>
    <source>
        <strain evidence="7">c23x22</strain>
    </source>
</reference>
<evidence type="ECO:0000256" key="2">
    <source>
        <dbReference type="ARBA" id="ARBA00005695"/>
    </source>
</evidence>
<comment type="subcellular location">
    <subcellularLocation>
        <location evidence="1">Periplasm</location>
    </subcellularLocation>
</comment>
<sequence>MTFSKFLTALGFTAAALAAPMAAPSAQAAGTLTVGLTIDPGSWDPIDTFLVPWASAATNIYDGLTSRGPDMKLNPGLATSWEFLDNNNRIRFKLRQNVKFHNGEPFNAAAVKFTFDRLLGDEGKKGPQQSNYNSIDHVEIVDDNTVDFVMKQADPVLLTKLAGYGAMIVPPKYLQEKGDEYFNTHPVGTGPFKFVEYNPKVNLTLEAFPEHWGGAPKLDKVVYRMIAEANTQIAELQAGRIDIATLIPFALTPTVQQASNLQLVSITGPTVVALRLNTRDGITKDVKVRKALNMAVDREAIIKAVLLGHAKPIASFQSELSFGYDPNLKPVPFDLAKAKQLLQEAGVQPGSAIKIDFRGNDATFREVAQAAAGYFQALGLKPSVQPYEPAVLLNDIIPNGKTGEAWHNSWGGWTFDYDNTAYLMYHSGEKWNPYGNDKKLDELLESQRKIYDVKAREKVLQEVARYVADQALEIPLYNQNTILGVNKRVKNFVAPADLRFRLNDVSVD</sequence>
<keyword evidence="7" id="KW-1185">Reference proteome</keyword>
<evidence type="ECO:0000259" key="5">
    <source>
        <dbReference type="Pfam" id="PF00496"/>
    </source>
</evidence>
<evidence type="ECO:0000313" key="7">
    <source>
        <dbReference type="Proteomes" id="UP000707352"/>
    </source>
</evidence>
<dbReference type="Gene3D" id="3.90.76.10">
    <property type="entry name" value="Dipeptide-binding Protein, Domain 1"/>
    <property type="match status" value="1"/>
</dbReference>
<comment type="caution">
    <text evidence="6">The sequence shown here is derived from an EMBL/GenBank/DDBJ whole genome shotgun (WGS) entry which is preliminary data.</text>
</comment>
<dbReference type="PIRSF" id="PIRSF002741">
    <property type="entry name" value="MppA"/>
    <property type="match status" value="1"/>
</dbReference>
<dbReference type="RefSeq" id="WP_167672277.1">
    <property type="nucleotide sequence ID" value="NZ_JAATJS010000002.1"/>
</dbReference>
<evidence type="ECO:0000313" key="6">
    <source>
        <dbReference type="EMBL" id="NIX76396.1"/>
    </source>
</evidence>
<gene>
    <name evidence="6" type="ORF">HB375_07160</name>
</gene>
<dbReference type="Gene3D" id="3.10.105.10">
    <property type="entry name" value="Dipeptide-binding Protein, Domain 3"/>
    <property type="match status" value="1"/>
</dbReference>
<dbReference type="PANTHER" id="PTHR30290">
    <property type="entry name" value="PERIPLASMIC BINDING COMPONENT OF ABC TRANSPORTER"/>
    <property type="match status" value="1"/>
</dbReference>
<dbReference type="InterPro" id="IPR000914">
    <property type="entry name" value="SBP_5_dom"/>
</dbReference>
<dbReference type="SUPFAM" id="SSF53850">
    <property type="entry name" value="Periplasmic binding protein-like II"/>
    <property type="match status" value="1"/>
</dbReference>
<name>A0ABX0VDG6_9HYPH</name>
<accession>A0ABX0VDG6</accession>
<feature type="chain" id="PRO_5045932173" evidence="4">
    <location>
        <begin position="29"/>
        <end position="508"/>
    </location>
</feature>
<feature type="signal peptide" evidence="4">
    <location>
        <begin position="1"/>
        <end position="28"/>
    </location>
</feature>
<dbReference type="EMBL" id="JAATJS010000002">
    <property type="protein sequence ID" value="NIX76396.1"/>
    <property type="molecule type" value="Genomic_DNA"/>
</dbReference>
<evidence type="ECO:0000256" key="3">
    <source>
        <dbReference type="ARBA" id="ARBA00022729"/>
    </source>
</evidence>
<evidence type="ECO:0000256" key="4">
    <source>
        <dbReference type="SAM" id="SignalP"/>
    </source>
</evidence>
<dbReference type="Pfam" id="PF00496">
    <property type="entry name" value="SBP_bac_5"/>
    <property type="match status" value="1"/>
</dbReference>
<protein>
    <submittedName>
        <fullName evidence="6">ABC transporter substrate-binding protein</fullName>
    </submittedName>
</protein>
<feature type="domain" description="Solute-binding protein family 5" evidence="5">
    <location>
        <begin position="72"/>
        <end position="430"/>
    </location>
</feature>
<dbReference type="Gene3D" id="3.40.190.10">
    <property type="entry name" value="Periplasmic binding protein-like II"/>
    <property type="match status" value="1"/>
</dbReference>
<dbReference type="Proteomes" id="UP000707352">
    <property type="component" value="Unassembled WGS sequence"/>
</dbReference>
<dbReference type="CDD" id="cd00995">
    <property type="entry name" value="PBP2_NikA_DppA_OppA_like"/>
    <property type="match status" value="1"/>
</dbReference>
<comment type="similarity">
    <text evidence="2">Belongs to the bacterial solute-binding protein 5 family.</text>
</comment>
<dbReference type="PANTHER" id="PTHR30290:SF38">
    <property type="entry name" value="D,D-DIPEPTIDE-BINDING PERIPLASMIC PROTEIN DDPA-RELATED"/>
    <property type="match status" value="1"/>
</dbReference>
<dbReference type="InterPro" id="IPR039424">
    <property type="entry name" value="SBP_5"/>
</dbReference>
<proteinExistence type="inferred from homology"/>
<evidence type="ECO:0000256" key="1">
    <source>
        <dbReference type="ARBA" id="ARBA00004418"/>
    </source>
</evidence>
<organism evidence="6 7">
    <name type="scientific">Microvirga terricola</name>
    <dbReference type="NCBI Taxonomy" id="2719797"/>
    <lineage>
        <taxon>Bacteria</taxon>
        <taxon>Pseudomonadati</taxon>
        <taxon>Pseudomonadota</taxon>
        <taxon>Alphaproteobacteria</taxon>
        <taxon>Hyphomicrobiales</taxon>
        <taxon>Methylobacteriaceae</taxon>
        <taxon>Microvirga</taxon>
    </lineage>
</organism>
<dbReference type="InterPro" id="IPR030678">
    <property type="entry name" value="Peptide/Ni-bd"/>
</dbReference>